<dbReference type="InterPro" id="IPR050490">
    <property type="entry name" value="Bact_solute-bd_prot1"/>
</dbReference>
<evidence type="ECO:0000313" key="9">
    <source>
        <dbReference type="Proteomes" id="UP001221519"/>
    </source>
</evidence>
<accession>A0AAX3N630</accession>
<sequence>MNHIGRIKSAILAFALVVAGCDGGSAPSGEWAPLGSEEEAAIRIGYWSEKQFNDDYGLMFRSKYPNVSFEVIGLDDLYSDPTLTAAQAYAKYIERHQPDVLYLGNTYRTLAQEGMLLELDPWIEKHKFDLDSYSPVSLALLRQEGDGKLYGLSPNFSSYGIFYNAKLFEKHGVMLPHNAMTWEELFELAKRFPTAGDDDSRLYGFTIDGYSSPLFDILYSLAGQNRKLVDASKSRLTVDGEQWRKPFEAIVDVFRSGSFRHPSPEELTRTMRTAGDNRFLAGQSAMTYSQSYLIRALSSSALNWGVVSAPVDGLDRSKSGSYSLDGVFAISKTTRNARAAWEFVQYVNSADFAQVTSRAGREVLYSRSEFIRPQEGRDISGLYSLEPLLHADESFASLPNPVQAKLTLAIVNELIAVIDHSKTLDEAIEAMLAEGEEILLQTNAEEKSG</sequence>
<evidence type="ECO:0000256" key="3">
    <source>
        <dbReference type="ARBA" id="ARBA00023136"/>
    </source>
</evidence>
<dbReference type="Proteomes" id="UP001221519">
    <property type="component" value="Chromosome"/>
</dbReference>
<dbReference type="EMBL" id="CP118102">
    <property type="protein sequence ID" value="WDH85281.1"/>
    <property type="molecule type" value="Genomic_DNA"/>
</dbReference>
<dbReference type="PANTHER" id="PTHR43649:SF33">
    <property type="entry name" value="POLYGALACTURONAN_RHAMNOGALACTURONAN-BINDING PROTEIN YTCQ"/>
    <property type="match status" value="1"/>
</dbReference>
<dbReference type="PROSITE" id="PS51257">
    <property type="entry name" value="PROKAR_LIPOPROTEIN"/>
    <property type="match status" value="1"/>
</dbReference>
<gene>
    <name evidence="6" type="ORF">PUW23_25945</name>
    <name evidence="7" type="ORF">PUW25_23410</name>
</gene>
<keyword evidence="9" id="KW-1185">Reference proteome</keyword>
<dbReference type="Proteomes" id="UP001220962">
    <property type="component" value="Plasmid unnamed1"/>
</dbReference>
<evidence type="ECO:0000256" key="1">
    <source>
        <dbReference type="ARBA" id="ARBA00022475"/>
    </source>
</evidence>
<dbReference type="EMBL" id="CP118108">
    <property type="protein sequence ID" value="WDI02107.1"/>
    <property type="molecule type" value="Genomic_DNA"/>
</dbReference>
<proteinExistence type="predicted"/>
<keyword evidence="2" id="KW-0732">Signal</keyword>
<name>A0AAX3N630_9BACL</name>
<evidence type="ECO:0000256" key="4">
    <source>
        <dbReference type="ARBA" id="ARBA00023139"/>
    </source>
</evidence>
<evidence type="ECO:0000313" key="6">
    <source>
        <dbReference type="EMBL" id="WDH85281.1"/>
    </source>
</evidence>
<keyword evidence="4" id="KW-0564">Palmitate</keyword>
<keyword evidence="5" id="KW-0449">Lipoprotein</keyword>
<dbReference type="PANTHER" id="PTHR43649">
    <property type="entry name" value="ARABINOSE-BINDING PROTEIN-RELATED"/>
    <property type="match status" value="1"/>
</dbReference>
<evidence type="ECO:0000256" key="2">
    <source>
        <dbReference type="ARBA" id="ARBA00022729"/>
    </source>
</evidence>
<geneLocation type="plasmid" evidence="6 8">
    <name>unnamed1</name>
</geneLocation>
<protein>
    <submittedName>
        <fullName evidence="6">Extracellular solute-binding protein</fullName>
    </submittedName>
</protein>
<dbReference type="Pfam" id="PF13416">
    <property type="entry name" value="SBP_bac_8"/>
    <property type="match status" value="1"/>
</dbReference>
<keyword evidence="6" id="KW-0614">Plasmid</keyword>
<reference evidence="6 9" key="1">
    <citation type="submission" date="2023-02" db="EMBL/GenBank/DDBJ databases">
        <title>Pathogen: clinical or host-associated sample.</title>
        <authorList>
            <person name="Hergert J."/>
            <person name="Casey R."/>
            <person name="Wagner J."/>
            <person name="Young E.L."/>
            <person name="Oakeson K.F."/>
        </authorList>
    </citation>
    <scope>NUCLEOTIDE SEQUENCE</scope>
    <source>
        <strain evidence="7 9">2022CK-00829</strain>
        <strain evidence="6">2022CK-00830</strain>
        <plasmid evidence="6">unnamed1</plasmid>
    </source>
</reference>
<dbReference type="Gene3D" id="3.40.190.10">
    <property type="entry name" value="Periplasmic binding protein-like II"/>
    <property type="match status" value="1"/>
</dbReference>
<dbReference type="InterPro" id="IPR006059">
    <property type="entry name" value="SBP"/>
</dbReference>
<keyword evidence="1" id="KW-1003">Cell membrane</keyword>
<dbReference type="SUPFAM" id="SSF53850">
    <property type="entry name" value="Periplasmic binding protein-like II"/>
    <property type="match status" value="1"/>
</dbReference>
<dbReference type="AlphaFoldDB" id="A0AAX3N630"/>
<evidence type="ECO:0000256" key="5">
    <source>
        <dbReference type="ARBA" id="ARBA00023288"/>
    </source>
</evidence>
<evidence type="ECO:0000313" key="8">
    <source>
        <dbReference type="Proteomes" id="UP001220962"/>
    </source>
</evidence>
<keyword evidence="3" id="KW-0472">Membrane</keyword>
<organism evidence="6 8">
    <name type="scientific">Paenibacillus urinalis</name>
    <dbReference type="NCBI Taxonomy" id="521520"/>
    <lineage>
        <taxon>Bacteria</taxon>
        <taxon>Bacillati</taxon>
        <taxon>Bacillota</taxon>
        <taxon>Bacilli</taxon>
        <taxon>Bacillales</taxon>
        <taxon>Paenibacillaceae</taxon>
        <taxon>Paenibacillus</taxon>
    </lineage>
</organism>
<evidence type="ECO:0000313" key="7">
    <source>
        <dbReference type="EMBL" id="WDI02107.1"/>
    </source>
</evidence>
<dbReference type="RefSeq" id="WP_274337661.1">
    <property type="nucleotide sequence ID" value="NZ_CP118102.1"/>
</dbReference>